<comment type="caution">
    <text evidence="1">The sequence shown here is derived from an EMBL/GenBank/DDBJ whole genome shotgun (WGS) entry which is preliminary data.</text>
</comment>
<protein>
    <recommendedName>
        <fullName evidence="3">RNase H type-1 domain-containing protein</fullName>
    </recommendedName>
</protein>
<reference evidence="1 2" key="1">
    <citation type="journal article" date="2014" name="Am. J. Bot.">
        <title>Genome assembly and annotation for red clover (Trifolium pratense; Fabaceae).</title>
        <authorList>
            <person name="Istvanek J."/>
            <person name="Jaros M."/>
            <person name="Krenek A."/>
            <person name="Repkova J."/>
        </authorList>
    </citation>
    <scope>NUCLEOTIDE SEQUENCE [LARGE SCALE GENOMIC DNA]</scope>
    <source>
        <strain evidence="2">cv. Tatra</strain>
        <tissue evidence="1">Young leaves</tissue>
    </source>
</reference>
<evidence type="ECO:0000313" key="2">
    <source>
        <dbReference type="Proteomes" id="UP000236291"/>
    </source>
</evidence>
<reference evidence="1 2" key="2">
    <citation type="journal article" date="2017" name="Front. Plant Sci.">
        <title>Gene Classification and Mining of Molecular Markers Useful in Red Clover (Trifolium pratense) Breeding.</title>
        <authorList>
            <person name="Istvanek J."/>
            <person name="Dluhosova J."/>
            <person name="Dluhos P."/>
            <person name="Patkova L."/>
            <person name="Nedelnik J."/>
            <person name="Repkova J."/>
        </authorList>
    </citation>
    <scope>NUCLEOTIDE SEQUENCE [LARGE SCALE GENOMIC DNA]</scope>
    <source>
        <strain evidence="2">cv. Tatra</strain>
        <tissue evidence="1">Young leaves</tissue>
    </source>
</reference>
<name>A0A2K3KJR8_TRIPR</name>
<dbReference type="AlphaFoldDB" id="A0A2K3KJR8"/>
<organism evidence="1 2">
    <name type="scientific">Trifolium pratense</name>
    <name type="common">Red clover</name>
    <dbReference type="NCBI Taxonomy" id="57577"/>
    <lineage>
        <taxon>Eukaryota</taxon>
        <taxon>Viridiplantae</taxon>
        <taxon>Streptophyta</taxon>
        <taxon>Embryophyta</taxon>
        <taxon>Tracheophyta</taxon>
        <taxon>Spermatophyta</taxon>
        <taxon>Magnoliopsida</taxon>
        <taxon>eudicotyledons</taxon>
        <taxon>Gunneridae</taxon>
        <taxon>Pentapetalae</taxon>
        <taxon>rosids</taxon>
        <taxon>fabids</taxon>
        <taxon>Fabales</taxon>
        <taxon>Fabaceae</taxon>
        <taxon>Papilionoideae</taxon>
        <taxon>50 kb inversion clade</taxon>
        <taxon>NPAAA clade</taxon>
        <taxon>Hologalegina</taxon>
        <taxon>IRL clade</taxon>
        <taxon>Trifolieae</taxon>
        <taxon>Trifolium</taxon>
    </lineage>
</organism>
<proteinExistence type="predicted"/>
<evidence type="ECO:0008006" key="3">
    <source>
        <dbReference type="Google" id="ProtNLM"/>
    </source>
</evidence>
<gene>
    <name evidence="1" type="ORF">L195_g055138</name>
</gene>
<sequence>MQAQSDQQLHWQPLPLTEYPKSNIDGAVFAQENKVSIGACLRDKSGSFVVVHSLGITADKPNRSEYDSLIVNCRTVLSRYPDFVVVFARCQANGSAHAPAKAALSHASRITFDDIPYCIATIILNEMR</sequence>
<evidence type="ECO:0000313" key="1">
    <source>
        <dbReference type="EMBL" id="PNX66522.1"/>
    </source>
</evidence>
<dbReference type="Proteomes" id="UP000236291">
    <property type="component" value="Unassembled WGS sequence"/>
</dbReference>
<accession>A0A2K3KJR8</accession>
<dbReference type="EMBL" id="ASHM01099233">
    <property type="protein sequence ID" value="PNX66522.1"/>
    <property type="molecule type" value="Genomic_DNA"/>
</dbReference>